<dbReference type="Gramene" id="TVU27128">
    <property type="protein sequence ID" value="TVU27128"/>
    <property type="gene ID" value="EJB05_29708"/>
</dbReference>
<accession>A0A5J9UV38</accession>
<protein>
    <submittedName>
        <fullName evidence="2">Uncharacterized protein</fullName>
    </submittedName>
</protein>
<dbReference type="OrthoDB" id="599761at2759"/>
<dbReference type="EMBL" id="RWGY01000013">
    <property type="protein sequence ID" value="TVU27128.1"/>
    <property type="molecule type" value="Genomic_DNA"/>
</dbReference>
<reference evidence="2 3" key="1">
    <citation type="journal article" date="2019" name="Sci. Rep.">
        <title>A high-quality genome of Eragrostis curvula grass provides insights into Poaceae evolution and supports new strategies to enhance forage quality.</title>
        <authorList>
            <person name="Carballo J."/>
            <person name="Santos B.A.C.M."/>
            <person name="Zappacosta D."/>
            <person name="Garbus I."/>
            <person name="Selva J.P."/>
            <person name="Gallo C.A."/>
            <person name="Diaz A."/>
            <person name="Albertini E."/>
            <person name="Caccamo M."/>
            <person name="Echenique V."/>
        </authorList>
    </citation>
    <scope>NUCLEOTIDE SEQUENCE [LARGE SCALE GENOMIC DNA]</scope>
    <source>
        <strain evidence="3">cv. Victoria</strain>
        <tissue evidence="2">Leaf</tissue>
    </source>
</reference>
<comment type="caution">
    <text evidence="2">The sequence shown here is derived from an EMBL/GenBank/DDBJ whole genome shotgun (WGS) entry which is preliminary data.</text>
</comment>
<evidence type="ECO:0000313" key="3">
    <source>
        <dbReference type="Proteomes" id="UP000324897"/>
    </source>
</evidence>
<feature type="non-terminal residue" evidence="2">
    <location>
        <position position="1"/>
    </location>
</feature>
<feature type="region of interest" description="Disordered" evidence="1">
    <location>
        <begin position="186"/>
        <end position="253"/>
    </location>
</feature>
<dbReference type="AlphaFoldDB" id="A0A5J9UV38"/>
<name>A0A5J9UV38_9POAL</name>
<feature type="compositionally biased region" description="Basic residues" evidence="1">
    <location>
        <begin position="10"/>
        <end position="20"/>
    </location>
</feature>
<sequence>MHTNRAIGGGRRRHRPHGRRPGLTPAASTTVAAAAATASLAAFITSLNNEPIEKYVDPYYSIDKFRVAYSQLISVMPDKTQWPKADHGFFMSPPLLKAVAGRPKTERFKGNGDNKKRKSQHQCPICMGYGHHWHNCKNSRPEDIAAMKAIKGTPKKKGKKAQSSILLLEEDAPAASMSFPPKVCSRSLEVSSKKKGQHTSSNSGASKRSRSGSNQPEPLSIDHPLHIGQLMKAKQRKKAKPTKKAANNPKVLAPQCIQEAKELLLAPQ</sequence>
<feature type="region of interest" description="Disordered" evidence="1">
    <location>
        <begin position="1"/>
        <end position="26"/>
    </location>
</feature>
<evidence type="ECO:0000256" key="1">
    <source>
        <dbReference type="SAM" id="MobiDB-lite"/>
    </source>
</evidence>
<gene>
    <name evidence="2" type="ORF">EJB05_29708</name>
</gene>
<organism evidence="2 3">
    <name type="scientific">Eragrostis curvula</name>
    <name type="common">weeping love grass</name>
    <dbReference type="NCBI Taxonomy" id="38414"/>
    <lineage>
        <taxon>Eukaryota</taxon>
        <taxon>Viridiplantae</taxon>
        <taxon>Streptophyta</taxon>
        <taxon>Embryophyta</taxon>
        <taxon>Tracheophyta</taxon>
        <taxon>Spermatophyta</taxon>
        <taxon>Magnoliopsida</taxon>
        <taxon>Liliopsida</taxon>
        <taxon>Poales</taxon>
        <taxon>Poaceae</taxon>
        <taxon>PACMAD clade</taxon>
        <taxon>Chloridoideae</taxon>
        <taxon>Eragrostideae</taxon>
        <taxon>Eragrostidinae</taxon>
        <taxon>Eragrostis</taxon>
    </lineage>
</organism>
<proteinExistence type="predicted"/>
<evidence type="ECO:0000313" key="2">
    <source>
        <dbReference type="EMBL" id="TVU27128.1"/>
    </source>
</evidence>
<keyword evidence="3" id="KW-1185">Reference proteome</keyword>
<feature type="compositionally biased region" description="Low complexity" evidence="1">
    <location>
        <begin position="200"/>
        <end position="214"/>
    </location>
</feature>
<dbReference type="Proteomes" id="UP000324897">
    <property type="component" value="Chromosome 2"/>
</dbReference>
<feature type="compositionally biased region" description="Basic residues" evidence="1">
    <location>
        <begin position="233"/>
        <end position="243"/>
    </location>
</feature>